<keyword evidence="3" id="KW-1185">Reference proteome</keyword>
<gene>
    <name evidence="2" type="ORF">SAMN04488005_0443</name>
</gene>
<protein>
    <submittedName>
        <fullName evidence="2">Pimeloyl-ACP methyl ester carboxylesterase</fullName>
    </submittedName>
</protein>
<dbReference type="EMBL" id="FOYP01000001">
    <property type="protein sequence ID" value="SFR33153.1"/>
    <property type="molecule type" value="Genomic_DNA"/>
</dbReference>
<accession>A0A1I6FTA2</accession>
<proteinExistence type="predicted"/>
<name>A0A1I6FTA2_9RHOB</name>
<dbReference type="Gene3D" id="3.40.50.1820">
    <property type="entry name" value="alpha/beta hydrolase"/>
    <property type="match status" value="1"/>
</dbReference>
<dbReference type="OrthoDB" id="9804723at2"/>
<dbReference type="GO" id="GO:0016020">
    <property type="term" value="C:membrane"/>
    <property type="evidence" value="ECO:0007669"/>
    <property type="project" value="TreeGrafter"/>
</dbReference>
<evidence type="ECO:0000313" key="2">
    <source>
        <dbReference type="EMBL" id="SFR33153.1"/>
    </source>
</evidence>
<feature type="domain" description="AB hydrolase-1" evidence="1">
    <location>
        <begin position="37"/>
        <end position="154"/>
    </location>
</feature>
<evidence type="ECO:0000313" key="3">
    <source>
        <dbReference type="Proteomes" id="UP000199478"/>
    </source>
</evidence>
<dbReference type="AlphaFoldDB" id="A0A1I6FTA2"/>
<dbReference type="PANTHER" id="PTHR43798">
    <property type="entry name" value="MONOACYLGLYCEROL LIPASE"/>
    <property type="match status" value="1"/>
</dbReference>
<dbReference type="Pfam" id="PF00561">
    <property type="entry name" value="Abhydrolase_1"/>
    <property type="match status" value="1"/>
</dbReference>
<dbReference type="SUPFAM" id="SSF53474">
    <property type="entry name" value="alpha/beta-Hydrolases"/>
    <property type="match status" value="1"/>
</dbReference>
<organism evidence="2 3">
    <name type="scientific">Yoonia tamlensis</name>
    <dbReference type="NCBI Taxonomy" id="390270"/>
    <lineage>
        <taxon>Bacteria</taxon>
        <taxon>Pseudomonadati</taxon>
        <taxon>Pseudomonadota</taxon>
        <taxon>Alphaproteobacteria</taxon>
        <taxon>Rhodobacterales</taxon>
        <taxon>Paracoccaceae</taxon>
        <taxon>Yoonia</taxon>
    </lineage>
</organism>
<dbReference type="GO" id="GO:0046464">
    <property type="term" value="P:acylglycerol catabolic process"/>
    <property type="evidence" value="ECO:0007669"/>
    <property type="project" value="TreeGrafter"/>
</dbReference>
<dbReference type="Proteomes" id="UP000199478">
    <property type="component" value="Unassembled WGS sequence"/>
</dbReference>
<dbReference type="STRING" id="390270.SAMN04488005_0443"/>
<dbReference type="PANTHER" id="PTHR43798:SF33">
    <property type="entry name" value="HYDROLASE, PUTATIVE (AFU_ORTHOLOGUE AFUA_2G14860)-RELATED"/>
    <property type="match status" value="1"/>
</dbReference>
<evidence type="ECO:0000259" key="1">
    <source>
        <dbReference type="Pfam" id="PF00561"/>
    </source>
</evidence>
<dbReference type="InterPro" id="IPR029058">
    <property type="entry name" value="AB_hydrolase_fold"/>
</dbReference>
<sequence>MPDSDIDHFAEPIMVEIDGTFSYVHVDIWEPKEPKKVIFLIHDLVGRSDDFAPLAPRLAALGYRVVAVDLPGRGKSAWLEQDQYTGKAYVEVLLSAMRAHWLPDASILGQGWGAMIALLLETVARLRFSKLLLLDLPQKWSITADQTAALWEQIIVLRAEDETTFWKSVEEIVPRGLTGRRDFMALAGERARDFNGKFGLSADPKVFSAMRQNPDVAFDLEALLSKVRTEILMFQGLRSLAPYRSFRPSVTVAGRLRRIRVLRATNISWKSDDILMPVLGAALAHNSN</sequence>
<reference evidence="3" key="1">
    <citation type="submission" date="2016-10" db="EMBL/GenBank/DDBJ databases">
        <authorList>
            <person name="Varghese N."/>
            <person name="Submissions S."/>
        </authorList>
    </citation>
    <scope>NUCLEOTIDE SEQUENCE [LARGE SCALE GENOMIC DNA]</scope>
    <source>
        <strain evidence="3">DSM 26879</strain>
    </source>
</reference>
<dbReference type="GO" id="GO:0047372">
    <property type="term" value="F:monoacylglycerol lipase activity"/>
    <property type="evidence" value="ECO:0007669"/>
    <property type="project" value="TreeGrafter"/>
</dbReference>
<dbReference type="InterPro" id="IPR000073">
    <property type="entry name" value="AB_hydrolase_1"/>
</dbReference>
<dbReference type="InterPro" id="IPR050266">
    <property type="entry name" value="AB_hydrolase_sf"/>
</dbReference>
<dbReference type="RefSeq" id="WP_090195899.1">
    <property type="nucleotide sequence ID" value="NZ_FOYP01000001.1"/>
</dbReference>